<dbReference type="SMART" id="SM00360">
    <property type="entry name" value="RRM"/>
    <property type="match status" value="5"/>
</dbReference>
<evidence type="ECO:0000313" key="7">
    <source>
        <dbReference type="EMBL" id="CAF0988450.1"/>
    </source>
</evidence>
<feature type="domain" description="RRM" evidence="5">
    <location>
        <begin position="439"/>
        <end position="517"/>
    </location>
</feature>
<feature type="region of interest" description="Disordered" evidence="4">
    <location>
        <begin position="236"/>
        <end position="281"/>
    </location>
</feature>
<feature type="compositionally biased region" description="Polar residues" evidence="4">
    <location>
        <begin position="819"/>
        <end position="831"/>
    </location>
</feature>
<proteinExistence type="predicted"/>
<feature type="compositionally biased region" description="Low complexity" evidence="4">
    <location>
        <begin position="258"/>
        <end position="279"/>
    </location>
</feature>
<dbReference type="AlphaFoldDB" id="A0A813SE02"/>
<name>A0A813SE02_9BILA</name>
<dbReference type="SUPFAM" id="SSF54928">
    <property type="entry name" value="RNA-binding domain, RBD"/>
    <property type="match status" value="3"/>
</dbReference>
<feature type="region of interest" description="Disordered" evidence="4">
    <location>
        <begin position="626"/>
        <end position="696"/>
    </location>
</feature>
<accession>A0A813SE02</accession>
<dbReference type="InterPro" id="IPR050666">
    <property type="entry name" value="ESRP"/>
</dbReference>
<dbReference type="Proteomes" id="UP000663829">
    <property type="component" value="Unassembled WGS sequence"/>
</dbReference>
<comment type="caution">
    <text evidence="6">The sequence shown here is derived from an EMBL/GenBank/DDBJ whole genome shotgun (WGS) entry which is preliminary data.</text>
</comment>
<keyword evidence="10" id="KW-1185">Reference proteome</keyword>
<evidence type="ECO:0000313" key="6">
    <source>
        <dbReference type="EMBL" id="CAF0793832.1"/>
    </source>
</evidence>
<gene>
    <name evidence="6" type="ORF">GPM918_LOCUS3144</name>
    <name evidence="7" type="ORF">OVA965_LOCUS13949</name>
    <name evidence="8" type="ORF">SRO942_LOCUS3144</name>
    <name evidence="9" type="ORF">TMI583_LOCUS13952</name>
</gene>
<feature type="domain" description="RRM" evidence="5">
    <location>
        <begin position="3"/>
        <end position="76"/>
    </location>
</feature>
<feature type="region of interest" description="Disordered" evidence="4">
    <location>
        <begin position="87"/>
        <end position="127"/>
    </location>
</feature>
<feature type="domain" description="RRM" evidence="5">
    <location>
        <begin position="704"/>
        <end position="786"/>
    </location>
</feature>
<dbReference type="OrthoDB" id="2588702at2759"/>
<dbReference type="GO" id="GO:0003723">
    <property type="term" value="F:RNA binding"/>
    <property type="evidence" value="ECO:0007669"/>
    <property type="project" value="UniProtKB-UniRule"/>
</dbReference>
<keyword evidence="2 3" id="KW-0694">RNA-binding</keyword>
<dbReference type="Proteomes" id="UP000682733">
    <property type="component" value="Unassembled WGS sequence"/>
</dbReference>
<feature type="compositionally biased region" description="Polar residues" evidence="4">
    <location>
        <begin position="236"/>
        <end position="257"/>
    </location>
</feature>
<dbReference type="EMBL" id="CAJNOK010005932">
    <property type="protein sequence ID" value="CAF0988450.1"/>
    <property type="molecule type" value="Genomic_DNA"/>
</dbReference>
<dbReference type="InterPro" id="IPR000504">
    <property type="entry name" value="RRM_dom"/>
</dbReference>
<protein>
    <recommendedName>
        <fullName evidence="5">RRM domain-containing protein</fullName>
    </recommendedName>
</protein>
<dbReference type="Gene3D" id="3.30.70.330">
    <property type="match status" value="5"/>
</dbReference>
<dbReference type="CDD" id="cd12510">
    <property type="entry name" value="RRM1_RBM12_like"/>
    <property type="match status" value="1"/>
</dbReference>
<dbReference type="Pfam" id="PF00076">
    <property type="entry name" value="RRM_1"/>
    <property type="match status" value="3"/>
</dbReference>
<evidence type="ECO:0000256" key="2">
    <source>
        <dbReference type="ARBA" id="ARBA00022884"/>
    </source>
</evidence>
<reference evidence="6" key="1">
    <citation type="submission" date="2021-02" db="EMBL/GenBank/DDBJ databases">
        <authorList>
            <person name="Nowell W R."/>
        </authorList>
    </citation>
    <scope>NUCLEOTIDE SEQUENCE</scope>
</reference>
<sequence>MSFIIRLQNLAWEARSQDIRKYFVGLQIPDGGVHIVGGDRGDAFIAFQSDDDARQAMQKDGGQICNQSVKLFLSSKSEMQNVIAAARSKTMPTSSANGKQSQTPSTLNQQSSGSIPSSSSSTNQQFTQDIDETSNDNLRHHHHQQTETITSFLDAVNKTQKLSQPIQNNIPSAVTNNSTNVNGANLAPANLVLSLLQSNLPPNVLAQLASQGLNSQPNAVLQQLAALQAANSQQSTIPMQTGQSPIYANNPLQSHLPTSAVSTTTSSHYTHTPSSTHGTQIHDAVSTTTSNTSPFLHHVPPPVSFLTPGALPQLPPGALNALMSAGPGTLPPNFLLPPWLQTSTPHHIPPSLIQNTPAAMQTSGFISNDHNHNSQSIHQSQQRTLLSNPNQITKSTSNDNMRTLNDYNNNNHSNYPQQYTTAASRTLTSINSRQKIREPYLRVKNLSKKYSYRDVKLLFSDYKLRLEDIKMINDQHGERTGEAVVQFRSIDDAEEALSQFNYVYYGGQNVQIIPATEYEFASSLDSFIPTSVKKRQPEGGYCVKVLGIPNKWYKRDIRKLFTASEIIPDRGIYLDLDTDGMICGPAFIEFLSEVDLEKALFYHDEHSGNSRFDIQRISKKEMEMEINALKPKERRGRGVNDDGRLRRSRSRSRSRDHDIRSGGAGRNYQTRMNQDDDDGTNGNTNASSYPRRPRYNEELPPTICCLRMRNIPYATRENDVRTFFQGMDIAQDGIQFKYDKSGRPAGECYVRFSSSNDCRKAYEKNRLQFGGRVLELRALSLWEFQSANKDEPDETGATFSSSGGLGRVTNFNQNYNNNKSSSMEINQQNNFPGKRKLHDRDDNKNDEHMKSPINDYSQQRPRQYIDRRQQYENNNHTAPSTALSLIDSTNELPNDKSPSSDDQQGKILRINNVNNLQDNRSPIAKQLTQLPACYDQYRGQVLLMSNVHFRATREEILQLLRVYRPIEETLKIHRDSSGKPTGHAVVALTNRDDVQQALKELDNSSFLHRKISVRVV</sequence>
<dbReference type="EMBL" id="CAJOBC010000374">
    <property type="protein sequence ID" value="CAF3578271.1"/>
    <property type="molecule type" value="Genomic_DNA"/>
</dbReference>
<evidence type="ECO:0000256" key="1">
    <source>
        <dbReference type="ARBA" id="ARBA00022737"/>
    </source>
</evidence>
<feature type="compositionally biased region" description="Basic and acidic residues" evidence="4">
    <location>
        <begin position="838"/>
        <end position="850"/>
    </location>
</feature>
<feature type="compositionally biased region" description="Low complexity" evidence="4">
    <location>
        <begin position="109"/>
        <end position="125"/>
    </location>
</feature>
<feature type="region of interest" description="Disordered" evidence="4">
    <location>
        <begin position="790"/>
        <end position="862"/>
    </location>
</feature>
<dbReference type="CDD" id="cd12254">
    <property type="entry name" value="RRM_hnRNPH_ESRPs_RBM12_like"/>
    <property type="match status" value="2"/>
</dbReference>
<dbReference type="Proteomes" id="UP000677228">
    <property type="component" value="Unassembled WGS sequence"/>
</dbReference>
<dbReference type="EMBL" id="CAJOBA010005939">
    <property type="protein sequence ID" value="CAF3758623.1"/>
    <property type="molecule type" value="Genomic_DNA"/>
</dbReference>
<keyword evidence="1" id="KW-0677">Repeat</keyword>
<evidence type="ECO:0000256" key="4">
    <source>
        <dbReference type="SAM" id="MobiDB-lite"/>
    </source>
</evidence>
<evidence type="ECO:0000259" key="5">
    <source>
        <dbReference type="PROSITE" id="PS50102"/>
    </source>
</evidence>
<dbReference type="PANTHER" id="PTHR13976">
    <property type="entry name" value="HETEROGENEOUS NUCLEAR RIBONUCLEOPROTEIN-RELATED"/>
    <property type="match status" value="1"/>
</dbReference>
<dbReference type="InterPro" id="IPR012677">
    <property type="entry name" value="Nucleotide-bd_a/b_plait_sf"/>
</dbReference>
<evidence type="ECO:0000313" key="8">
    <source>
        <dbReference type="EMBL" id="CAF3578271.1"/>
    </source>
</evidence>
<evidence type="ECO:0000313" key="9">
    <source>
        <dbReference type="EMBL" id="CAF3758623.1"/>
    </source>
</evidence>
<dbReference type="EMBL" id="CAJNOQ010000374">
    <property type="protein sequence ID" value="CAF0793832.1"/>
    <property type="molecule type" value="Genomic_DNA"/>
</dbReference>
<feature type="compositionally biased region" description="Basic and acidic residues" evidence="4">
    <location>
        <begin position="636"/>
        <end position="645"/>
    </location>
</feature>
<evidence type="ECO:0000256" key="3">
    <source>
        <dbReference type="PROSITE-ProRule" id="PRU00176"/>
    </source>
</evidence>
<evidence type="ECO:0000313" key="10">
    <source>
        <dbReference type="Proteomes" id="UP000663829"/>
    </source>
</evidence>
<feature type="compositionally biased region" description="Polar residues" evidence="4">
    <location>
        <begin position="90"/>
        <end position="108"/>
    </location>
</feature>
<dbReference type="PROSITE" id="PS50102">
    <property type="entry name" value="RRM"/>
    <property type="match status" value="4"/>
</dbReference>
<organism evidence="6 10">
    <name type="scientific">Didymodactylos carnosus</name>
    <dbReference type="NCBI Taxonomy" id="1234261"/>
    <lineage>
        <taxon>Eukaryota</taxon>
        <taxon>Metazoa</taxon>
        <taxon>Spiralia</taxon>
        <taxon>Gnathifera</taxon>
        <taxon>Rotifera</taxon>
        <taxon>Eurotatoria</taxon>
        <taxon>Bdelloidea</taxon>
        <taxon>Philodinida</taxon>
        <taxon>Philodinidae</taxon>
        <taxon>Didymodactylos</taxon>
    </lineage>
</organism>
<feature type="domain" description="RRM" evidence="5">
    <location>
        <begin position="940"/>
        <end position="1016"/>
    </location>
</feature>
<dbReference type="Proteomes" id="UP000681722">
    <property type="component" value="Unassembled WGS sequence"/>
</dbReference>
<dbReference type="InterPro" id="IPR035979">
    <property type="entry name" value="RBD_domain_sf"/>
</dbReference>